<feature type="domain" description="GP-PDE" evidence="1">
    <location>
        <begin position="8"/>
        <end position="242"/>
    </location>
</feature>
<dbReference type="PANTHER" id="PTHR46211:SF13">
    <property type="entry name" value="GLYCEROPHOSPHODIESTER PHOSPHODIESTERASE 1-RELATED"/>
    <property type="match status" value="1"/>
</dbReference>
<gene>
    <name evidence="2" type="ORF">FB566_2902</name>
</gene>
<proteinExistence type="predicted"/>
<dbReference type="EMBL" id="VFOW01000001">
    <property type="protein sequence ID" value="TQL77343.1"/>
    <property type="molecule type" value="Genomic_DNA"/>
</dbReference>
<organism evidence="2 3">
    <name type="scientific">Stackebrandtia endophytica</name>
    <dbReference type="NCBI Taxonomy" id="1496996"/>
    <lineage>
        <taxon>Bacteria</taxon>
        <taxon>Bacillati</taxon>
        <taxon>Actinomycetota</taxon>
        <taxon>Actinomycetes</taxon>
        <taxon>Glycomycetales</taxon>
        <taxon>Glycomycetaceae</taxon>
        <taxon>Stackebrandtia</taxon>
    </lineage>
</organism>
<dbReference type="InterPro" id="IPR017946">
    <property type="entry name" value="PLC-like_Pdiesterase_TIM-brl"/>
</dbReference>
<dbReference type="Gene3D" id="3.20.20.190">
    <property type="entry name" value="Phosphatidylinositol (PI) phosphodiesterase"/>
    <property type="match status" value="1"/>
</dbReference>
<dbReference type="AlphaFoldDB" id="A0A543AXR7"/>
<dbReference type="Pfam" id="PF03009">
    <property type="entry name" value="GDPD"/>
    <property type="match status" value="1"/>
</dbReference>
<protein>
    <submittedName>
        <fullName evidence="2">Glycerophosphoryl diester phosphodiesterase</fullName>
    </submittedName>
</protein>
<keyword evidence="3" id="KW-1185">Reference proteome</keyword>
<reference evidence="2 3" key="1">
    <citation type="submission" date="2019-06" db="EMBL/GenBank/DDBJ databases">
        <title>Sequencing the genomes of 1000 actinobacteria strains.</title>
        <authorList>
            <person name="Klenk H.-P."/>
        </authorList>
    </citation>
    <scope>NUCLEOTIDE SEQUENCE [LARGE SCALE GENOMIC DNA]</scope>
    <source>
        <strain evidence="2 3">DSM 45928</strain>
    </source>
</reference>
<dbReference type="PROSITE" id="PS51704">
    <property type="entry name" value="GP_PDE"/>
    <property type="match status" value="1"/>
</dbReference>
<comment type="caution">
    <text evidence="2">The sequence shown here is derived from an EMBL/GenBank/DDBJ whole genome shotgun (WGS) entry which is preliminary data.</text>
</comment>
<dbReference type="InParanoid" id="A0A543AXR7"/>
<dbReference type="GO" id="GO:0006629">
    <property type="term" value="P:lipid metabolic process"/>
    <property type="evidence" value="ECO:0007669"/>
    <property type="project" value="InterPro"/>
</dbReference>
<dbReference type="Proteomes" id="UP000317043">
    <property type="component" value="Unassembled WGS sequence"/>
</dbReference>
<dbReference type="GO" id="GO:0008081">
    <property type="term" value="F:phosphoric diester hydrolase activity"/>
    <property type="evidence" value="ECO:0007669"/>
    <property type="project" value="InterPro"/>
</dbReference>
<dbReference type="PANTHER" id="PTHR46211">
    <property type="entry name" value="GLYCEROPHOSPHORYL DIESTER PHOSPHODIESTERASE"/>
    <property type="match status" value="1"/>
</dbReference>
<name>A0A543AXR7_9ACTN</name>
<evidence type="ECO:0000313" key="3">
    <source>
        <dbReference type="Proteomes" id="UP000317043"/>
    </source>
</evidence>
<evidence type="ECO:0000313" key="2">
    <source>
        <dbReference type="EMBL" id="TQL77343.1"/>
    </source>
</evidence>
<sequence length="253" mass="27859">MLRRMSEPMIVAHRGANVDLPEQSLAAYVKAIQLGADAIECDVRLTRDGHLVCHHDRTINRTSNGTGAISDLTLAELQKLNFAGKHHDGAEQHQIVTFRQVLELVDEAPRPVRILVETKHPSRYGAKVEREVHKALAGFPDVQVTVMSFARAAVSRYRALDDAMPLVWLYEYPLGTVPDAARIIGPRLKYVKSKPGLVERARDAGLDVFVWTVNTPEDVEFVAKTGAAAIITDDPAMALATLGRPVNTERDLG</sequence>
<dbReference type="FunCoup" id="A0A543AXR7">
    <property type="interactions" value="2"/>
</dbReference>
<accession>A0A543AXR7</accession>
<dbReference type="SUPFAM" id="SSF51695">
    <property type="entry name" value="PLC-like phosphodiesterases"/>
    <property type="match status" value="1"/>
</dbReference>
<evidence type="ECO:0000259" key="1">
    <source>
        <dbReference type="PROSITE" id="PS51704"/>
    </source>
</evidence>
<dbReference type="InterPro" id="IPR030395">
    <property type="entry name" value="GP_PDE_dom"/>
</dbReference>